<reference evidence="2" key="1">
    <citation type="submission" date="2016-11" db="UniProtKB">
        <authorList>
            <consortium name="WormBaseParasite"/>
        </authorList>
    </citation>
    <scope>IDENTIFICATION</scope>
</reference>
<dbReference type="WBParaSite" id="L893_g19467.t1">
    <property type="protein sequence ID" value="L893_g19467.t1"/>
    <property type="gene ID" value="L893_g19467"/>
</dbReference>
<keyword evidence="1" id="KW-1185">Reference proteome</keyword>
<dbReference type="SFLD" id="SFLDS00032">
    <property type="entry name" value="Radical_SAM_3-amino-3-carboxyp"/>
    <property type="match status" value="1"/>
</dbReference>
<dbReference type="Pfam" id="PF01866">
    <property type="entry name" value="Diphthamide_syn"/>
    <property type="match status" value="1"/>
</dbReference>
<sequence length="334" mass="37504">MDKAQVPSVAACRSLTNCDGGSYCRKFVRKRPYLSQQLLVPLIVLCGWNTCKERIHLSPTTPCSFVCFMRLEYLQGENPSFCEEHGVFMWVVLGFFYDSHMLRSALNIISRPHGQFGRALMTSHTKLYSDDHIGENAEWTLSKADQLVSSILEKFTTEEKRSFFEIERCGKWIHEHGCKRVALQLPDTYLGLASFLSAEIERITSAKTFVLADTSYRSCCVDHIAAEHGNADSLIHFGDACLSDPSDKLPVLYIFGKLSVPHGDLESGLPKELDSTSDTRNVVVLVDTLFSDSTDQIVEECRRSLPEFNVTACSISQSAEFRKFGRTVPEALYG</sequence>
<proteinExistence type="predicted"/>
<dbReference type="PANTHER" id="PTHR10762:SF2">
    <property type="entry name" value="2-(3-AMINO-3-CARBOXYPROPYL)HISTIDINE SYNTHASE SUBUNIT 2"/>
    <property type="match status" value="1"/>
</dbReference>
<protein>
    <submittedName>
        <fullName evidence="2">2-(3-amino-3-carboxypropyl)histidine synthase subunit 2</fullName>
    </submittedName>
</protein>
<dbReference type="Proteomes" id="UP000095287">
    <property type="component" value="Unplaced"/>
</dbReference>
<dbReference type="GO" id="GO:0090560">
    <property type="term" value="F:2-(3-amino-3-carboxypropyl)histidine synthase activity"/>
    <property type="evidence" value="ECO:0007669"/>
    <property type="project" value="InterPro"/>
</dbReference>
<dbReference type="NCBIfam" id="TIGR00322">
    <property type="entry name" value="diphth2_R"/>
    <property type="match status" value="1"/>
</dbReference>
<accession>A0A1I7YT80</accession>
<organism evidence="1 2">
    <name type="scientific">Steinernema glaseri</name>
    <dbReference type="NCBI Taxonomy" id="37863"/>
    <lineage>
        <taxon>Eukaryota</taxon>
        <taxon>Metazoa</taxon>
        <taxon>Ecdysozoa</taxon>
        <taxon>Nematoda</taxon>
        <taxon>Chromadorea</taxon>
        <taxon>Rhabditida</taxon>
        <taxon>Tylenchina</taxon>
        <taxon>Panagrolaimomorpha</taxon>
        <taxon>Strongyloidoidea</taxon>
        <taxon>Steinernematidae</taxon>
        <taxon>Steinernema</taxon>
    </lineage>
</organism>
<dbReference type="PANTHER" id="PTHR10762">
    <property type="entry name" value="DIPHTHAMIDE BIOSYNTHESIS PROTEIN"/>
    <property type="match status" value="1"/>
</dbReference>
<dbReference type="InterPro" id="IPR042263">
    <property type="entry name" value="DPH1/DPH2_1"/>
</dbReference>
<name>A0A1I7YT80_9BILA</name>
<dbReference type="GO" id="GO:0017183">
    <property type="term" value="P:protein histidyl modification to diphthamide"/>
    <property type="evidence" value="ECO:0007669"/>
    <property type="project" value="InterPro"/>
</dbReference>
<dbReference type="Gene3D" id="3.40.50.11840">
    <property type="entry name" value="Diphthamide synthesis DPH1/DPH2 domain 1"/>
    <property type="match status" value="1"/>
</dbReference>
<dbReference type="FunFam" id="3.40.50.11840:FF:000002">
    <property type="entry name" value="2-(3-amino-3-carboxypropyl)histidine synthase subunit 2"/>
    <property type="match status" value="1"/>
</dbReference>
<evidence type="ECO:0000313" key="2">
    <source>
        <dbReference type="WBParaSite" id="L893_g19467.t1"/>
    </source>
</evidence>
<dbReference type="AlphaFoldDB" id="A0A1I7YT80"/>
<dbReference type="InterPro" id="IPR016435">
    <property type="entry name" value="DPH1/DPH2"/>
</dbReference>
<evidence type="ECO:0000313" key="1">
    <source>
        <dbReference type="Proteomes" id="UP000095287"/>
    </source>
</evidence>